<evidence type="ECO:0000313" key="1">
    <source>
        <dbReference type="EMBL" id="PWN38902.1"/>
    </source>
</evidence>
<name>A0A316VMU5_9BASI</name>
<dbReference type="RefSeq" id="XP_025366062.1">
    <property type="nucleotide sequence ID" value="XM_025517509.1"/>
</dbReference>
<protein>
    <submittedName>
        <fullName evidence="1">Uncharacterized protein</fullName>
    </submittedName>
</protein>
<dbReference type="Proteomes" id="UP000245783">
    <property type="component" value="Unassembled WGS sequence"/>
</dbReference>
<dbReference type="EMBL" id="KZ819519">
    <property type="protein sequence ID" value="PWN38902.1"/>
    <property type="molecule type" value="Genomic_DNA"/>
</dbReference>
<organism evidence="1 2">
    <name type="scientific">Ceraceosorus guamensis</name>
    <dbReference type="NCBI Taxonomy" id="1522189"/>
    <lineage>
        <taxon>Eukaryota</taxon>
        <taxon>Fungi</taxon>
        <taxon>Dikarya</taxon>
        <taxon>Basidiomycota</taxon>
        <taxon>Ustilaginomycotina</taxon>
        <taxon>Exobasidiomycetes</taxon>
        <taxon>Ceraceosorales</taxon>
        <taxon>Ceraceosoraceae</taxon>
        <taxon>Ceraceosorus</taxon>
    </lineage>
</organism>
<dbReference type="GeneID" id="37039379"/>
<accession>A0A316VMU5</accession>
<evidence type="ECO:0000313" key="2">
    <source>
        <dbReference type="Proteomes" id="UP000245783"/>
    </source>
</evidence>
<keyword evidence="2" id="KW-1185">Reference proteome</keyword>
<dbReference type="InParanoid" id="A0A316VMU5"/>
<proteinExistence type="predicted"/>
<dbReference type="AlphaFoldDB" id="A0A316VMU5"/>
<sequence>MLCFPALSKAYPFCLLFPSHTSDCPSSSLTLQSLLPRSIQRTEARSVIFAPAYQLQPGAHVSCKRTDRVSHLHAAQTAPRWARSTPLLSSFAKLLAHERLQIRMHAVTPG</sequence>
<reference evidence="1 2" key="1">
    <citation type="journal article" date="2018" name="Mol. Biol. Evol.">
        <title>Broad Genomic Sampling Reveals a Smut Pathogenic Ancestry of the Fungal Clade Ustilaginomycotina.</title>
        <authorList>
            <person name="Kijpornyongpan T."/>
            <person name="Mondo S.J."/>
            <person name="Barry K."/>
            <person name="Sandor L."/>
            <person name="Lee J."/>
            <person name="Lipzen A."/>
            <person name="Pangilinan J."/>
            <person name="LaButti K."/>
            <person name="Hainaut M."/>
            <person name="Henrissat B."/>
            <person name="Grigoriev I.V."/>
            <person name="Spatafora J.W."/>
            <person name="Aime M.C."/>
        </authorList>
    </citation>
    <scope>NUCLEOTIDE SEQUENCE [LARGE SCALE GENOMIC DNA]</scope>
    <source>
        <strain evidence="1 2">MCA 4658</strain>
    </source>
</reference>
<gene>
    <name evidence="1" type="ORF">IE81DRAFT_64250</name>
</gene>